<dbReference type="RefSeq" id="WP_101536795.1">
    <property type="nucleotide sequence ID" value="NZ_MXAV01000006.1"/>
</dbReference>
<comment type="similarity">
    <text evidence="1">Belongs to the CbbQ/NirQ/NorQ/GpvN family.</text>
</comment>
<gene>
    <name evidence="6" type="ORF">B1757_02365</name>
</gene>
<dbReference type="InterPro" id="IPR011704">
    <property type="entry name" value="ATPase_dyneun-rel_AAA"/>
</dbReference>
<proteinExistence type="inferred from homology"/>
<dbReference type="GO" id="GO:0005524">
    <property type="term" value="F:ATP binding"/>
    <property type="evidence" value="ECO:0007669"/>
    <property type="project" value="UniProtKB-KW"/>
</dbReference>
<dbReference type="Proteomes" id="UP000234329">
    <property type="component" value="Unassembled WGS sequence"/>
</dbReference>
<evidence type="ECO:0000259" key="4">
    <source>
        <dbReference type="Pfam" id="PF07728"/>
    </source>
</evidence>
<dbReference type="Pfam" id="PF07728">
    <property type="entry name" value="AAA_5"/>
    <property type="match status" value="1"/>
</dbReference>
<dbReference type="PANTHER" id="PTHR48103:SF2">
    <property type="entry name" value="MIDASIN"/>
    <property type="match status" value="1"/>
</dbReference>
<dbReference type="SUPFAM" id="SSF52540">
    <property type="entry name" value="P-loop containing nucleoside triphosphate hydrolases"/>
    <property type="match status" value="1"/>
</dbReference>
<evidence type="ECO:0000256" key="3">
    <source>
        <dbReference type="ARBA" id="ARBA00022840"/>
    </source>
</evidence>
<evidence type="ECO:0000313" key="6">
    <source>
        <dbReference type="EMBL" id="PKY11825.1"/>
    </source>
</evidence>
<evidence type="ECO:0000256" key="2">
    <source>
        <dbReference type="ARBA" id="ARBA00022741"/>
    </source>
</evidence>
<evidence type="ECO:0000259" key="5">
    <source>
        <dbReference type="Pfam" id="PF08406"/>
    </source>
</evidence>
<organism evidence="6 7">
    <name type="scientific">Acidithiobacillus marinus</name>
    <dbReference type="NCBI Taxonomy" id="187490"/>
    <lineage>
        <taxon>Bacteria</taxon>
        <taxon>Pseudomonadati</taxon>
        <taxon>Pseudomonadota</taxon>
        <taxon>Acidithiobacillia</taxon>
        <taxon>Acidithiobacillales</taxon>
        <taxon>Acidithiobacillaceae</taxon>
        <taxon>Acidithiobacillus</taxon>
    </lineage>
</organism>
<dbReference type="EMBL" id="MXAV01000006">
    <property type="protein sequence ID" value="PKY11825.1"/>
    <property type="molecule type" value="Genomic_DNA"/>
</dbReference>
<dbReference type="GO" id="GO:0016887">
    <property type="term" value="F:ATP hydrolysis activity"/>
    <property type="evidence" value="ECO:0007669"/>
    <property type="project" value="InterPro"/>
</dbReference>
<dbReference type="PANTHER" id="PTHR48103">
    <property type="entry name" value="MIDASIN-RELATED"/>
    <property type="match status" value="1"/>
</dbReference>
<dbReference type="InterPro" id="IPR013615">
    <property type="entry name" value="CbbQ_C"/>
</dbReference>
<dbReference type="InParanoid" id="A0A2I1DPL3"/>
<name>A0A2I1DPL3_9PROT</name>
<dbReference type="GO" id="GO:0000027">
    <property type="term" value="P:ribosomal large subunit assembly"/>
    <property type="evidence" value="ECO:0007669"/>
    <property type="project" value="TreeGrafter"/>
</dbReference>
<keyword evidence="7" id="KW-1185">Reference proteome</keyword>
<keyword evidence="2" id="KW-0547">Nucleotide-binding</keyword>
<dbReference type="Pfam" id="PF08406">
    <property type="entry name" value="CbbQ_C"/>
    <property type="match status" value="1"/>
</dbReference>
<feature type="domain" description="ATPase dynein-related AAA" evidence="4">
    <location>
        <begin position="60"/>
        <end position="197"/>
    </location>
</feature>
<keyword evidence="3" id="KW-0067">ATP-binding</keyword>
<dbReference type="Gene3D" id="3.40.50.300">
    <property type="entry name" value="P-loop containing nucleotide triphosphate hydrolases"/>
    <property type="match status" value="1"/>
</dbReference>
<evidence type="ECO:0000256" key="1">
    <source>
        <dbReference type="ARBA" id="ARBA00009417"/>
    </source>
</evidence>
<dbReference type="InterPro" id="IPR027417">
    <property type="entry name" value="P-loop_NTPase"/>
</dbReference>
<accession>A0A2I1DPL3</accession>
<dbReference type="AlphaFoldDB" id="A0A2I1DPL3"/>
<dbReference type="OrthoDB" id="9808317at2"/>
<feature type="domain" description="CbbQ/NirQ/NorQ C-terminal" evidence="5">
    <location>
        <begin position="210"/>
        <end position="267"/>
    </location>
</feature>
<evidence type="ECO:0000313" key="7">
    <source>
        <dbReference type="Proteomes" id="UP000234329"/>
    </source>
</evidence>
<dbReference type="GO" id="GO:0030687">
    <property type="term" value="C:preribosome, large subunit precursor"/>
    <property type="evidence" value="ECO:0007669"/>
    <property type="project" value="TreeGrafter"/>
</dbReference>
<sequence>MSTIDLGAAFGIKELSGKAFPAKKSGERTPSPVFDYVFRMDILRKMLAWAGGIVTTSIYISGPAGSGKTSLVEQVAARIGQACTTLSCNSRTEKADIVGYIGLQEGKTAFIEGPLVRAMRLGEWITFDEGDALPPSVTITLNRVLEGSPLVIPETGDVIQPHPDFRVAFTGNTHGRGDTTGQYRSRNVQDAAVLDRFLFVEVGYPESTEELNILTRKCPNVPEDIAAILVQFAVETRNAHEAGELSAALSTRGLCRIGTILDSGTFAKKEDPLWESISFGFADGLSPDERLGVQKILETIKQPQGVQL</sequence>
<reference evidence="6 7" key="1">
    <citation type="submission" date="2017-03" db="EMBL/GenBank/DDBJ databases">
        <title>Draft genime sequence of the acidophilic sulfur-oxidizing bacterium Acidithiobacillus sp. SH, isolated from seawater.</title>
        <authorList>
            <person name="Sharmin S."/>
            <person name="Tokuhisa M."/>
            <person name="Kanao T."/>
            <person name="Kamimura K."/>
        </authorList>
    </citation>
    <scope>NUCLEOTIDE SEQUENCE [LARGE SCALE GENOMIC DNA]</scope>
    <source>
        <strain evidence="6 7">SH</strain>
    </source>
</reference>
<comment type="caution">
    <text evidence="6">The sequence shown here is derived from an EMBL/GenBank/DDBJ whole genome shotgun (WGS) entry which is preliminary data.</text>
</comment>
<protein>
    <submittedName>
        <fullName evidence="6">Cobalamin biosynthesis protein CobS</fullName>
    </submittedName>
</protein>